<dbReference type="SUPFAM" id="SSF50156">
    <property type="entry name" value="PDZ domain-like"/>
    <property type="match status" value="1"/>
</dbReference>
<evidence type="ECO:0000256" key="9">
    <source>
        <dbReference type="SAM" id="MobiDB-lite"/>
    </source>
</evidence>
<accession>A0A939DRV4</accession>
<keyword evidence="4" id="KW-0997">Cell inner membrane</keyword>
<dbReference type="AlphaFoldDB" id="A0A939DRV4"/>
<evidence type="ECO:0000256" key="4">
    <source>
        <dbReference type="ARBA" id="ARBA00022519"/>
    </source>
</evidence>
<name>A0A939DRV4_9ALTE</name>
<dbReference type="Gene3D" id="2.30.42.10">
    <property type="match status" value="1"/>
</dbReference>
<dbReference type="RefSeq" id="WP_206575756.1">
    <property type="nucleotide sequence ID" value="NZ_JAFKCV010000022.1"/>
</dbReference>
<evidence type="ECO:0000256" key="6">
    <source>
        <dbReference type="ARBA" id="ARBA00022927"/>
    </source>
</evidence>
<evidence type="ECO:0000256" key="5">
    <source>
        <dbReference type="ARBA" id="ARBA00022692"/>
    </source>
</evidence>
<evidence type="ECO:0000256" key="7">
    <source>
        <dbReference type="ARBA" id="ARBA00022989"/>
    </source>
</evidence>
<proteinExistence type="predicted"/>
<feature type="domain" description="Type II secretion system protein GspC N-terminal" evidence="11">
    <location>
        <begin position="86"/>
        <end position="147"/>
    </location>
</feature>
<dbReference type="GO" id="GO:0005886">
    <property type="term" value="C:plasma membrane"/>
    <property type="evidence" value="ECO:0007669"/>
    <property type="project" value="UniProtKB-SubCell"/>
</dbReference>
<keyword evidence="3" id="KW-1003">Cell membrane</keyword>
<organism evidence="12 13">
    <name type="scientific">Bowmanella dokdonensis</name>
    <dbReference type="NCBI Taxonomy" id="751969"/>
    <lineage>
        <taxon>Bacteria</taxon>
        <taxon>Pseudomonadati</taxon>
        <taxon>Pseudomonadota</taxon>
        <taxon>Gammaproteobacteria</taxon>
        <taxon>Alteromonadales</taxon>
        <taxon>Alteromonadaceae</taxon>
        <taxon>Bowmanella</taxon>
    </lineage>
</organism>
<dbReference type="EMBL" id="JAFKCV010000022">
    <property type="protein sequence ID" value="MBN7827645.1"/>
    <property type="molecule type" value="Genomic_DNA"/>
</dbReference>
<dbReference type="Proteomes" id="UP000664654">
    <property type="component" value="Unassembled WGS sequence"/>
</dbReference>
<evidence type="ECO:0000256" key="10">
    <source>
        <dbReference type="SAM" id="Phobius"/>
    </source>
</evidence>
<comment type="subcellular location">
    <subcellularLocation>
        <location evidence="1">Cell inner membrane</location>
    </subcellularLocation>
</comment>
<reference evidence="12" key="1">
    <citation type="submission" date="2021-03" db="EMBL/GenBank/DDBJ databases">
        <title>novel species isolated from a fishpond in China.</title>
        <authorList>
            <person name="Lu H."/>
            <person name="Cai Z."/>
        </authorList>
    </citation>
    <scope>NUCLEOTIDE SEQUENCE</scope>
    <source>
        <strain evidence="12">JCM 30855</strain>
    </source>
</reference>
<dbReference type="Pfam" id="PF11356">
    <property type="entry name" value="T2SSC"/>
    <property type="match status" value="1"/>
</dbReference>
<feature type="region of interest" description="Disordered" evidence="9">
    <location>
        <begin position="53"/>
        <end position="80"/>
    </location>
</feature>
<evidence type="ECO:0000256" key="3">
    <source>
        <dbReference type="ARBA" id="ARBA00022475"/>
    </source>
</evidence>
<evidence type="ECO:0000259" key="11">
    <source>
        <dbReference type="Pfam" id="PF11356"/>
    </source>
</evidence>
<dbReference type="Gene3D" id="2.30.30.830">
    <property type="match status" value="1"/>
</dbReference>
<protein>
    <recommendedName>
        <fullName evidence="11">Type II secretion system protein GspC N-terminal domain-containing protein</fullName>
    </recommendedName>
</protein>
<evidence type="ECO:0000313" key="13">
    <source>
        <dbReference type="Proteomes" id="UP000664654"/>
    </source>
</evidence>
<dbReference type="GO" id="GO:0015031">
    <property type="term" value="P:protein transport"/>
    <property type="evidence" value="ECO:0007669"/>
    <property type="project" value="UniProtKB-KW"/>
</dbReference>
<sequence length="259" mass="27858">MLSSVKTDRPYAMVQTVPASGSKYTKLLGFSLFIVMVVALSVVYIERNYAPSSKEGESQPLLQPLPTGDQTGSQPSPGPLANHTTAFNNLFLKGVLLSSDPELSIAIISMQQHQAQFTEGDKIGEFVLLSIQDDRVLLSNGIVEEWLVLTDSSSGQRSVEADPGPLQALFSSSALKVRIGLAPHRVNGEFVGMAVFPLGDSFSFMQTGLESGDVITAINGHSLTADFMKKKDVPTFVDGTELTILRHNGYLSVSVNPAR</sequence>
<keyword evidence="5 10" id="KW-0812">Transmembrane</keyword>
<evidence type="ECO:0000313" key="12">
    <source>
        <dbReference type="EMBL" id="MBN7827645.1"/>
    </source>
</evidence>
<feature type="transmembrane region" description="Helical" evidence="10">
    <location>
        <begin position="27"/>
        <end position="45"/>
    </location>
</feature>
<keyword evidence="7 10" id="KW-1133">Transmembrane helix</keyword>
<evidence type="ECO:0000256" key="1">
    <source>
        <dbReference type="ARBA" id="ARBA00004533"/>
    </source>
</evidence>
<comment type="caution">
    <text evidence="12">The sequence shown here is derived from an EMBL/GenBank/DDBJ whole genome shotgun (WGS) entry which is preliminary data.</text>
</comment>
<keyword evidence="2" id="KW-0813">Transport</keyword>
<gene>
    <name evidence="12" type="ORF">J0A66_20610</name>
</gene>
<keyword evidence="13" id="KW-1185">Reference proteome</keyword>
<keyword evidence="6" id="KW-0653">Protein transport</keyword>
<dbReference type="InterPro" id="IPR024961">
    <property type="entry name" value="T2SS_GspC_N"/>
</dbReference>
<evidence type="ECO:0000256" key="8">
    <source>
        <dbReference type="ARBA" id="ARBA00023136"/>
    </source>
</evidence>
<dbReference type="InterPro" id="IPR036034">
    <property type="entry name" value="PDZ_sf"/>
</dbReference>
<keyword evidence="8 10" id="KW-0472">Membrane</keyword>
<evidence type="ECO:0000256" key="2">
    <source>
        <dbReference type="ARBA" id="ARBA00022448"/>
    </source>
</evidence>